<dbReference type="STRING" id="546262.NEICINOT_05169"/>
<reference evidence="1" key="1">
    <citation type="submission" date="2009-10" db="EMBL/GenBank/DDBJ databases">
        <authorList>
            <person name="Weinstock G."/>
            <person name="Sodergren E."/>
            <person name="Clifton S."/>
            <person name="Fulton L."/>
            <person name="Fulton B."/>
            <person name="Courtney L."/>
            <person name="Fronick C."/>
            <person name="Harrison M."/>
            <person name="Strong C."/>
            <person name="Farmer C."/>
            <person name="Delahaunty K."/>
            <person name="Markovic C."/>
            <person name="Hall O."/>
            <person name="Minx P."/>
            <person name="Tomlinson C."/>
            <person name="Mitreva M."/>
            <person name="Nelson J."/>
            <person name="Hou S."/>
            <person name="Wollam A."/>
            <person name="Pepin K.H."/>
            <person name="Johnson M."/>
            <person name="Bhonagiri V."/>
            <person name="Nash W.E."/>
            <person name="Warren W."/>
            <person name="Chinwalla A."/>
            <person name="Mardis E.R."/>
            <person name="Wilson R.K."/>
        </authorList>
    </citation>
    <scope>NUCLEOTIDE SEQUENCE [LARGE SCALE GENOMIC DNA]</scope>
    <source>
        <strain evidence="1">ATCC 14685</strain>
    </source>
</reference>
<protein>
    <submittedName>
        <fullName evidence="1">Uncharacterized protein</fullName>
    </submittedName>
</protein>
<comment type="caution">
    <text evidence="1">The sequence shown here is derived from an EMBL/GenBank/DDBJ whole genome shotgun (WGS) entry which is preliminary data.</text>
</comment>
<dbReference type="Proteomes" id="UP000003294">
    <property type="component" value="Unassembled WGS sequence"/>
</dbReference>
<evidence type="ECO:0000313" key="1">
    <source>
        <dbReference type="EMBL" id="EEZ70719.1"/>
    </source>
</evidence>
<dbReference type="AlphaFoldDB" id="D0W642"/>
<gene>
    <name evidence="1" type="ORF">NEICINOT_05169</name>
</gene>
<dbReference type="EMBL" id="ACDY02000025">
    <property type="protein sequence ID" value="EEZ70719.1"/>
    <property type="molecule type" value="Genomic_DNA"/>
</dbReference>
<organism evidence="1">
    <name type="scientific">Neisseria cinerea ATCC 14685</name>
    <dbReference type="NCBI Taxonomy" id="546262"/>
    <lineage>
        <taxon>Bacteria</taxon>
        <taxon>Pseudomonadati</taxon>
        <taxon>Pseudomonadota</taxon>
        <taxon>Betaproteobacteria</taxon>
        <taxon>Neisseriales</taxon>
        <taxon>Neisseriaceae</taxon>
        <taxon>Neisseria</taxon>
    </lineage>
</organism>
<sequence>MPVKPGKRQVAAHELAQEDFLRQFGFAQNLSFLPYLQGRNQLDKGVFGIVFGQGDAVFMQHDGAAVSADGQEAAVLLLDGNLYQSAFACIARPHPLGKCLRKCGGNQRKAVPRLPEQYQIKLIIRPCREMRRRNRRCFNQIRRRRTLAYVGRQDSAGGRLENLRIGAACAVWRFGLGTGTGGSKERMSEYAAQCRCRIGWQPEIVCQQKRQPITGYGQSGRQSEWVHIGR</sequence>
<name>D0W642_NEICI</name>
<proteinExistence type="predicted"/>
<accession>D0W642</accession>